<comment type="similarity">
    <text evidence="1">Belongs to the glycosyl hydrolase 13 family.</text>
</comment>
<proteinExistence type="inferred from homology"/>
<protein>
    <submittedName>
        <fullName evidence="4">Alpha-glucosidase</fullName>
    </submittedName>
</protein>
<dbReference type="InParanoid" id="A0A3N1HQJ6"/>
<dbReference type="PANTHER" id="PTHR10357:SF179">
    <property type="entry name" value="NEUTRAL AND BASIC AMINO ACID TRANSPORT PROTEIN RBAT"/>
    <property type="match status" value="1"/>
</dbReference>
<dbReference type="GO" id="GO:0009313">
    <property type="term" value="P:oligosaccharide catabolic process"/>
    <property type="evidence" value="ECO:0007669"/>
    <property type="project" value="TreeGrafter"/>
</dbReference>
<dbReference type="InterPro" id="IPR045857">
    <property type="entry name" value="O16G_dom_2"/>
</dbReference>
<dbReference type="Proteomes" id="UP000276232">
    <property type="component" value="Unassembled WGS sequence"/>
</dbReference>
<keyword evidence="5" id="KW-1185">Reference proteome</keyword>
<accession>A0A3N1HQJ6</accession>
<feature type="domain" description="Glycosyl hydrolase family 13 catalytic" evidence="3">
    <location>
        <begin position="38"/>
        <end position="450"/>
    </location>
</feature>
<dbReference type="EMBL" id="RJKN01000002">
    <property type="protein sequence ID" value="ROP44777.1"/>
    <property type="molecule type" value="Genomic_DNA"/>
</dbReference>
<reference evidence="4 5" key="1">
    <citation type="journal article" date="2015" name="Stand. Genomic Sci.">
        <title>Genomic Encyclopedia of Bacterial and Archaeal Type Strains, Phase III: the genomes of soil and plant-associated and newly described type strains.</title>
        <authorList>
            <person name="Whitman W.B."/>
            <person name="Woyke T."/>
            <person name="Klenk H.P."/>
            <person name="Zhou Y."/>
            <person name="Lilburn T.G."/>
            <person name="Beck B.J."/>
            <person name="De Vos P."/>
            <person name="Vandamme P."/>
            <person name="Eisen J.A."/>
            <person name="Garrity G."/>
            <person name="Hugenholtz P."/>
            <person name="Kyrpides N.C."/>
        </authorList>
    </citation>
    <scope>NUCLEOTIDE SEQUENCE [LARGE SCALE GENOMIC DNA]</scope>
    <source>
        <strain evidence="4 5">CECT 7306</strain>
    </source>
</reference>
<evidence type="ECO:0000256" key="2">
    <source>
        <dbReference type="SAM" id="MobiDB-lite"/>
    </source>
</evidence>
<dbReference type="PANTHER" id="PTHR10357">
    <property type="entry name" value="ALPHA-AMYLASE FAMILY MEMBER"/>
    <property type="match status" value="1"/>
</dbReference>
<dbReference type="Gene3D" id="3.90.400.10">
    <property type="entry name" value="Oligo-1,6-glucosidase, Domain 2"/>
    <property type="match status" value="1"/>
</dbReference>
<comment type="caution">
    <text evidence="4">The sequence shown here is derived from an EMBL/GenBank/DDBJ whole genome shotgun (WGS) entry which is preliminary data.</text>
</comment>
<dbReference type="Gene3D" id="3.20.20.80">
    <property type="entry name" value="Glycosidases"/>
    <property type="match status" value="1"/>
</dbReference>
<evidence type="ECO:0000256" key="1">
    <source>
        <dbReference type="ARBA" id="ARBA00008061"/>
    </source>
</evidence>
<organism evidence="4 5">
    <name type="scientific">Pseudokineococcus lusitanus</name>
    <dbReference type="NCBI Taxonomy" id="763993"/>
    <lineage>
        <taxon>Bacteria</taxon>
        <taxon>Bacillati</taxon>
        <taxon>Actinomycetota</taxon>
        <taxon>Actinomycetes</taxon>
        <taxon>Kineosporiales</taxon>
        <taxon>Kineosporiaceae</taxon>
        <taxon>Pseudokineococcus</taxon>
    </lineage>
</organism>
<dbReference type="Pfam" id="PF00128">
    <property type="entry name" value="Alpha-amylase"/>
    <property type="match status" value="1"/>
</dbReference>
<evidence type="ECO:0000313" key="4">
    <source>
        <dbReference type="EMBL" id="ROP44777.1"/>
    </source>
</evidence>
<sequence>MTSTTTPARRVPASAPVAAPTPAAPEARDWWRRAVVYQVYPRSFADADGDGLGDLRGITSRVGHLASLGVDAVWLSPFYPSALADGGYDVDDHRAVDPRLGTLEDFDEMVRALHAAGIRVVVDVVPNHTSDRHAWFREALASPPGSRARGRYVFRDGRGPGGHEPPSSWRSIFGGSAWQRVTEPDGTPGQWFLHIFAPEQPDLDWSDEEVREDMLETLRFWADRGVDGFRVDVAHGLVKDVDGHLDVHVEILDTGREGGNHPLWDRDEVQDVYAQWRRDVLDAYDPPRSAVAEASVHPHRRARYADPLGLGQAFNFDLFACAWDAGEMRTAIAGGLAQMAAGSSATWTLSNHDSVRHTTRFGVPRRSGVGSQEAAKAWVTTDGRDPVDLDLGLRRARAALLLELALPGAVYLYQGEELGLHEVADIPWDAVEDPIAVRSGGGEKGRDGCRVALPWTPDGTTFGFGPEGGALPGMRQPAWFGPVSVAAQDGVAGSTLELYRSALRVRRVLTTVDDGLEWVDDAPGVLHLVRPGGWRSITNLSGAAVPLPVGELLLASDTDLDPAAVAQGRGVLAPDCSAWVR</sequence>
<dbReference type="SMART" id="SM00642">
    <property type="entry name" value="Aamy"/>
    <property type="match status" value="1"/>
</dbReference>
<dbReference type="InterPro" id="IPR017853">
    <property type="entry name" value="GH"/>
</dbReference>
<dbReference type="AlphaFoldDB" id="A0A3N1HQJ6"/>
<evidence type="ECO:0000259" key="3">
    <source>
        <dbReference type="SMART" id="SM00642"/>
    </source>
</evidence>
<dbReference type="CDD" id="cd11332">
    <property type="entry name" value="AmyAc_OligoGlu_TS"/>
    <property type="match status" value="1"/>
</dbReference>
<evidence type="ECO:0000313" key="5">
    <source>
        <dbReference type="Proteomes" id="UP000276232"/>
    </source>
</evidence>
<dbReference type="GO" id="GO:0004556">
    <property type="term" value="F:alpha-amylase activity"/>
    <property type="evidence" value="ECO:0007669"/>
    <property type="project" value="TreeGrafter"/>
</dbReference>
<dbReference type="InterPro" id="IPR006047">
    <property type="entry name" value="GH13_cat_dom"/>
</dbReference>
<feature type="region of interest" description="Disordered" evidence="2">
    <location>
        <begin position="1"/>
        <end position="22"/>
    </location>
</feature>
<name>A0A3N1HQJ6_9ACTN</name>
<gene>
    <name evidence="4" type="ORF">EDC03_0907</name>
</gene>
<dbReference type="SUPFAM" id="SSF51445">
    <property type="entry name" value="(Trans)glycosidases"/>
    <property type="match status" value="1"/>
</dbReference>